<protein>
    <recommendedName>
        <fullName evidence="3">Transposase</fullName>
    </recommendedName>
</protein>
<dbReference type="EMBL" id="JAKZMM010000018">
    <property type="protein sequence ID" value="MCJ2380701.1"/>
    <property type="molecule type" value="Genomic_DNA"/>
</dbReference>
<accession>A0ABT0C264</accession>
<evidence type="ECO:0008006" key="3">
    <source>
        <dbReference type="Google" id="ProtNLM"/>
    </source>
</evidence>
<sequence>MKKIKIQGKEYPVRLTIGAMVAYKRDTGEDFTQFRGDDMEKLGCIIFHAVRTACKSDGVAFPFDKPDDMIDYIDMDQATAALGLAAGQEGVQDAKKN</sequence>
<name>A0ABT0C264_9BACT</name>
<keyword evidence="2" id="KW-1185">Reference proteome</keyword>
<organism evidence="1 2">
    <name type="scientific">Parabacteroides faecalis</name>
    <dbReference type="NCBI Taxonomy" id="2924040"/>
    <lineage>
        <taxon>Bacteria</taxon>
        <taxon>Pseudomonadati</taxon>
        <taxon>Bacteroidota</taxon>
        <taxon>Bacteroidia</taxon>
        <taxon>Bacteroidales</taxon>
        <taxon>Tannerellaceae</taxon>
        <taxon>Parabacteroides</taxon>
    </lineage>
</organism>
<dbReference type="RefSeq" id="WP_243324839.1">
    <property type="nucleotide sequence ID" value="NZ_JAKZMM010000018.1"/>
</dbReference>
<comment type="caution">
    <text evidence="1">The sequence shown here is derived from an EMBL/GenBank/DDBJ whole genome shotgun (WGS) entry which is preliminary data.</text>
</comment>
<dbReference type="Proteomes" id="UP001165444">
    <property type="component" value="Unassembled WGS sequence"/>
</dbReference>
<evidence type="ECO:0000313" key="1">
    <source>
        <dbReference type="EMBL" id="MCJ2380701.1"/>
    </source>
</evidence>
<gene>
    <name evidence="1" type="ORF">MUN53_08775</name>
</gene>
<proteinExistence type="predicted"/>
<evidence type="ECO:0000313" key="2">
    <source>
        <dbReference type="Proteomes" id="UP001165444"/>
    </source>
</evidence>
<reference evidence="1 2" key="1">
    <citation type="submission" date="2022-03" db="EMBL/GenBank/DDBJ databases">
        <title>Parabacteroides sp. nov. isolated from swine feces.</title>
        <authorList>
            <person name="Bak J.E."/>
        </authorList>
    </citation>
    <scope>NUCLEOTIDE SEQUENCE [LARGE SCALE GENOMIC DNA]</scope>
    <source>
        <strain evidence="1 2">AGMB00274</strain>
    </source>
</reference>